<dbReference type="Gene3D" id="2.60.40.10">
    <property type="entry name" value="Immunoglobulins"/>
    <property type="match status" value="1"/>
</dbReference>
<reference evidence="3" key="1">
    <citation type="submission" date="2020-02" db="EMBL/GenBank/DDBJ databases">
        <authorList>
            <person name="Meier V. D."/>
        </authorList>
    </citation>
    <scope>NUCLEOTIDE SEQUENCE</scope>
    <source>
        <strain evidence="3">AVDCRST_MAG85</strain>
    </source>
</reference>
<evidence type="ECO:0000256" key="1">
    <source>
        <dbReference type="SAM" id="MobiDB-lite"/>
    </source>
</evidence>
<dbReference type="InterPro" id="IPR013783">
    <property type="entry name" value="Ig-like_fold"/>
</dbReference>
<feature type="compositionally biased region" description="Pro residues" evidence="1">
    <location>
        <begin position="106"/>
        <end position="115"/>
    </location>
</feature>
<sequence length="375" mass="38885">SFTVANEGTRSSRATIARTFLSRGRQRGSDDIRLTGDRRIVPLRAGRQLSTRVTLGIPRSTPTGEYYLIVCVDPNNTINEIVDDHNCRFTGQRLGLNVRAGQVPGPKGPPGPPGPAGGSGASGASGAQGARGDADTVTIKRTAIDTGFGNVDDGATEPEDPRDGTDDGDEEEGSTSTVELAKVGPFTIVGMCREVLPTDLGFDNDGGGVDEAKILVFHDEAGGTMAFQSHMGRRANIPAGRGTAGNEGATGGEGKHQLIATFRDGNEGMSLRAGPNSDGGSSTPNESRAPDDNANAVSGFQAAGGYMAHSNGFEAAFTMYAGIDVLGEGVRDNEPGQQYPDLDADRDPNTADGDNIQNGVEDDKCVFGGTISIVR</sequence>
<organism evidence="3">
    <name type="scientific">uncultured Solirubrobacteraceae bacterium</name>
    <dbReference type="NCBI Taxonomy" id="1162706"/>
    <lineage>
        <taxon>Bacteria</taxon>
        <taxon>Bacillati</taxon>
        <taxon>Actinomycetota</taxon>
        <taxon>Thermoleophilia</taxon>
        <taxon>Solirubrobacterales</taxon>
        <taxon>Solirubrobacteraceae</taxon>
        <taxon>environmental samples</taxon>
    </lineage>
</organism>
<feature type="domain" description="CARDB" evidence="2">
    <location>
        <begin position="2"/>
        <end position="87"/>
    </location>
</feature>
<evidence type="ECO:0000259" key="2">
    <source>
        <dbReference type="Pfam" id="PF07705"/>
    </source>
</evidence>
<feature type="region of interest" description="Disordered" evidence="1">
    <location>
        <begin position="266"/>
        <end position="296"/>
    </location>
</feature>
<protein>
    <recommendedName>
        <fullName evidence="2">CARDB domain-containing protein</fullName>
    </recommendedName>
</protein>
<accession>A0A6J4TNV1</accession>
<feature type="non-terminal residue" evidence="3">
    <location>
        <position position="1"/>
    </location>
</feature>
<dbReference type="InterPro" id="IPR011635">
    <property type="entry name" value="CARDB"/>
</dbReference>
<dbReference type="EMBL" id="CADCVT010000379">
    <property type="protein sequence ID" value="CAA9528487.1"/>
    <property type="molecule type" value="Genomic_DNA"/>
</dbReference>
<dbReference type="GO" id="GO:0005975">
    <property type="term" value="P:carbohydrate metabolic process"/>
    <property type="evidence" value="ECO:0007669"/>
    <property type="project" value="UniProtKB-ARBA"/>
</dbReference>
<feature type="region of interest" description="Disordered" evidence="1">
    <location>
        <begin position="331"/>
        <end position="361"/>
    </location>
</feature>
<dbReference type="AlphaFoldDB" id="A0A6J4TNV1"/>
<gene>
    <name evidence="3" type="ORF">AVDCRST_MAG85-3454</name>
</gene>
<name>A0A6J4TNV1_9ACTN</name>
<proteinExistence type="predicted"/>
<evidence type="ECO:0000313" key="3">
    <source>
        <dbReference type="EMBL" id="CAA9528487.1"/>
    </source>
</evidence>
<dbReference type="Pfam" id="PF07705">
    <property type="entry name" value="CARDB"/>
    <property type="match status" value="1"/>
</dbReference>
<feature type="region of interest" description="Disordered" evidence="1">
    <location>
        <begin position="98"/>
        <end position="178"/>
    </location>
</feature>